<feature type="region of interest" description="Disordered" evidence="1">
    <location>
        <begin position="1"/>
        <end position="23"/>
    </location>
</feature>
<dbReference type="PANTHER" id="PTHR10773:SF19">
    <property type="match status" value="1"/>
</dbReference>
<comment type="caution">
    <text evidence="2">The sequence shown here is derived from an EMBL/GenBank/DDBJ whole genome shotgun (WGS) entry which is preliminary data.</text>
</comment>
<evidence type="ECO:0000256" key="1">
    <source>
        <dbReference type="SAM" id="MobiDB-lite"/>
    </source>
</evidence>
<proteinExistence type="predicted"/>
<evidence type="ECO:0000313" key="3">
    <source>
        <dbReference type="Proteomes" id="UP001148838"/>
    </source>
</evidence>
<organism evidence="2 3">
    <name type="scientific">Periplaneta americana</name>
    <name type="common">American cockroach</name>
    <name type="synonym">Blatta americana</name>
    <dbReference type="NCBI Taxonomy" id="6978"/>
    <lineage>
        <taxon>Eukaryota</taxon>
        <taxon>Metazoa</taxon>
        <taxon>Ecdysozoa</taxon>
        <taxon>Arthropoda</taxon>
        <taxon>Hexapoda</taxon>
        <taxon>Insecta</taxon>
        <taxon>Pterygota</taxon>
        <taxon>Neoptera</taxon>
        <taxon>Polyneoptera</taxon>
        <taxon>Dictyoptera</taxon>
        <taxon>Blattodea</taxon>
        <taxon>Blattoidea</taxon>
        <taxon>Blattidae</taxon>
        <taxon>Blattinae</taxon>
        <taxon>Periplaneta</taxon>
    </lineage>
</organism>
<keyword evidence="3" id="KW-1185">Reference proteome</keyword>
<name>A0ABQ8SAE6_PERAM</name>
<sequence>MVGQQLGQRHSRGDSKSKEVRKDGNSLMKNNVSKFLDKIPKLPSHYCRSSISKLYLEPHFSSFSELYRVFKEECNSYNNIQPVAGRDLFVKLIKEHNIALFKPKKDECDLCLSYKLHNVSDDDYNAHQLKKERARQEKSVDKKEAEEGKCCVFTMDVQAVQLVPATQASSMYFKQKLTCHNFTIYNLGDGSVVCYVWHEGEGGLDAHVFATCIANFLDT</sequence>
<dbReference type="Proteomes" id="UP001148838">
    <property type="component" value="Unassembled WGS sequence"/>
</dbReference>
<evidence type="ECO:0000313" key="2">
    <source>
        <dbReference type="EMBL" id="KAJ4430834.1"/>
    </source>
</evidence>
<dbReference type="EMBL" id="JAJSOF020000031">
    <property type="protein sequence ID" value="KAJ4430834.1"/>
    <property type="molecule type" value="Genomic_DNA"/>
</dbReference>
<protein>
    <submittedName>
        <fullName evidence="2">Uncharacterized protein</fullName>
    </submittedName>
</protein>
<accession>A0ABQ8SAE6</accession>
<feature type="compositionally biased region" description="Basic and acidic residues" evidence="1">
    <location>
        <begin position="11"/>
        <end position="23"/>
    </location>
</feature>
<gene>
    <name evidence="2" type="ORF">ANN_19425</name>
</gene>
<reference evidence="2 3" key="1">
    <citation type="journal article" date="2022" name="Allergy">
        <title>Genome assembly and annotation of Periplaneta americana reveal a comprehensive cockroach allergen profile.</title>
        <authorList>
            <person name="Wang L."/>
            <person name="Xiong Q."/>
            <person name="Saelim N."/>
            <person name="Wang L."/>
            <person name="Nong W."/>
            <person name="Wan A.T."/>
            <person name="Shi M."/>
            <person name="Liu X."/>
            <person name="Cao Q."/>
            <person name="Hui J.H.L."/>
            <person name="Sookrung N."/>
            <person name="Leung T.F."/>
            <person name="Tungtrongchitr A."/>
            <person name="Tsui S.K.W."/>
        </authorList>
    </citation>
    <scope>NUCLEOTIDE SEQUENCE [LARGE SCALE GENOMIC DNA]</scope>
    <source>
        <strain evidence="2">PWHHKU_190912</strain>
    </source>
</reference>
<dbReference type="PANTHER" id="PTHR10773">
    <property type="entry name" value="DNA-DIRECTED RNA POLYMERASES I, II, AND III SUBUNIT RPABC2"/>
    <property type="match status" value="1"/>
</dbReference>